<sequence length="132" mass="13180">MNEVIDQIATKAGIAPDLAEKAVGMILSFLQREAPDGPVTKMIEAFPGATDLVAQYGGDQGSGGGGLLGGLLSAVGAGGGIMGLGQQLMSTGLGMGDITSLAKETVATARQYAGNEVVDEVVNSVPGLSQFI</sequence>
<dbReference type="Proteomes" id="UP000199435">
    <property type="component" value="Unassembled WGS sequence"/>
</dbReference>
<dbReference type="OrthoDB" id="7907231at2"/>
<proteinExistence type="predicted"/>
<organism evidence="1 2">
    <name type="scientific">Rhizobium miluonense</name>
    <dbReference type="NCBI Taxonomy" id="411945"/>
    <lineage>
        <taxon>Bacteria</taxon>
        <taxon>Pseudomonadati</taxon>
        <taxon>Pseudomonadota</taxon>
        <taxon>Alphaproteobacteria</taxon>
        <taxon>Hyphomicrobiales</taxon>
        <taxon>Rhizobiaceae</taxon>
        <taxon>Rhizobium/Agrobacterium group</taxon>
        <taxon>Rhizobium</taxon>
    </lineage>
</organism>
<dbReference type="AlphaFoldDB" id="A0A1C3UWG1"/>
<gene>
    <name evidence="1" type="ORF">GA0061102_1006109</name>
</gene>
<dbReference type="EMBL" id="FMAH01000006">
    <property type="protein sequence ID" value="SCB19853.1"/>
    <property type="molecule type" value="Genomic_DNA"/>
</dbReference>
<protein>
    <recommendedName>
        <fullName evidence="3">DUF937 domain-containing protein</fullName>
    </recommendedName>
</protein>
<evidence type="ECO:0000313" key="1">
    <source>
        <dbReference type="EMBL" id="SCB19853.1"/>
    </source>
</evidence>
<keyword evidence="2" id="KW-1185">Reference proteome</keyword>
<dbReference type="STRING" id="411945.GA0061102_1006109"/>
<dbReference type="RefSeq" id="WP_092845859.1">
    <property type="nucleotide sequence ID" value="NZ_FMAH01000006.1"/>
</dbReference>
<evidence type="ECO:0000313" key="2">
    <source>
        <dbReference type="Proteomes" id="UP000199435"/>
    </source>
</evidence>
<accession>A0A1C3UWG1</accession>
<reference evidence="2" key="1">
    <citation type="submission" date="2016-08" db="EMBL/GenBank/DDBJ databases">
        <authorList>
            <person name="Varghese N."/>
            <person name="Submissions Spin"/>
        </authorList>
    </citation>
    <scope>NUCLEOTIDE SEQUENCE [LARGE SCALE GENOMIC DNA]</scope>
    <source>
        <strain evidence="2">HAMBI 2971</strain>
    </source>
</reference>
<name>A0A1C3UWG1_9HYPH</name>
<evidence type="ECO:0008006" key="3">
    <source>
        <dbReference type="Google" id="ProtNLM"/>
    </source>
</evidence>